<dbReference type="SUPFAM" id="SSF46785">
    <property type="entry name" value="Winged helix' DNA-binding domain"/>
    <property type="match status" value="1"/>
</dbReference>
<keyword evidence="6" id="KW-0227">DNA damage</keyword>
<dbReference type="CDD" id="cd17920">
    <property type="entry name" value="DEXHc_RecQ"/>
    <property type="match status" value="1"/>
</dbReference>
<dbReference type="EC" id="5.6.2.4" evidence="16"/>
<evidence type="ECO:0000256" key="7">
    <source>
        <dbReference type="ARBA" id="ARBA00022801"/>
    </source>
</evidence>
<keyword evidence="13" id="KW-0234">DNA repair</keyword>
<dbReference type="CDD" id="cd18794">
    <property type="entry name" value="SF2_C_RecQ"/>
    <property type="match status" value="1"/>
</dbReference>
<comment type="caution">
    <text evidence="20">The sequence shown here is derived from an EMBL/GenBank/DDBJ whole genome shotgun (WGS) entry which is preliminary data.</text>
</comment>
<dbReference type="InterPro" id="IPR036390">
    <property type="entry name" value="WH_DNA-bd_sf"/>
</dbReference>
<dbReference type="NCBIfam" id="TIGR00614">
    <property type="entry name" value="recQ_fam"/>
    <property type="match status" value="1"/>
</dbReference>
<dbReference type="InterPro" id="IPR011545">
    <property type="entry name" value="DEAD/DEAH_box_helicase_dom"/>
</dbReference>
<evidence type="ECO:0000313" key="20">
    <source>
        <dbReference type="EMBL" id="MDA3615553.1"/>
    </source>
</evidence>
<keyword evidence="14" id="KW-0413">Isomerase</keyword>
<dbReference type="Proteomes" id="UP001210231">
    <property type="component" value="Unassembled WGS sequence"/>
</dbReference>
<dbReference type="Pfam" id="PF00570">
    <property type="entry name" value="HRDC"/>
    <property type="match status" value="1"/>
</dbReference>
<dbReference type="PROSITE" id="PS51192">
    <property type="entry name" value="HELICASE_ATP_BIND_1"/>
    <property type="match status" value="1"/>
</dbReference>
<keyword evidence="11" id="KW-0238">DNA-binding</keyword>
<dbReference type="InterPro" id="IPR048671">
    <property type="entry name" value="RecQ-1-like_HTH"/>
</dbReference>
<dbReference type="SMART" id="SM00487">
    <property type="entry name" value="DEXDc"/>
    <property type="match status" value="1"/>
</dbReference>
<evidence type="ECO:0000256" key="6">
    <source>
        <dbReference type="ARBA" id="ARBA00022763"/>
    </source>
</evidence>
<dbReference type="InterPro" id="IPR010997">
    <property type="entry name" value="HRDC-like_sf"/>
</dbReference>
<dbReference type="InterPro" id="IPR004589">
    <property type="entry name" value="DNA_helicase_ATP-dep_RecQ"/>
</dbReference>
<dbReference type="InterPro" id="IPR002121">
    <property type="entry name" value="HRDC_dom"/>
</dbReference>
<evidence type="ECO:0000256" key="9">
    <source>
        <dbReference type="ARBA" id="ARBA00022833"/>
    </source>
</evidence>
<evidence type="ECO:0000259" key="19">
    <source>
        <dbReference type="PROSITE" id="PS51194"/>
    </source>
</evidence>
<dbReference type="SMART" id="SM00341">
    <property type="entry name" value="HRDC"/>
    <property type="match status" value="1"/>
</dbReference>
<evidence type="ECO:0000256" key="10">
    <source>
        <dbReference type="ARBA" id="ARBA00022840"/>
    </source>
</evidence>
<evidence type="ECO:0000256" key="11">
    <source>
        <dbReference type="ARBA" id="ARBA00023125"/>
    </source>
</evidence>
<evidence type="ECO:0000256" key="2">
    <source>
        <dbReference type="ARBA" id="ARBA00001947"/>
    </source>
</evidence>
<evidence type="ECO:0000256" key="15">
    <source>
        <dbReference type="ARBA" id="ARBA00034617"/>
    </source>
</evidence>
<dbReference type="SUPFAM" id="SSF47819">
    <property type="entry name" value="HRDC-like"/>
    <property type="match status" value="1"/>
</dbReference>
<dbReference type="RefSeq" id="WP_407031880.1">
    <property type="nucleotide sequence ID" value="NZ_JAQGEF010000014.1"/>
</dbReference>
<sequence length="772" mass="87313">MAKSTATKTASTKTTTKAAAKTKKVISDSSNANLGNHIKLQQFTQKELIEKVHENFGFEGFKGLQLKAIEHLSEGKDTFVIMPTGGGKSLCYQLPALINEGVAIIVSPLIALMKNQVDLIRGYSSNDNVAHFLNSTLNKTQQKEVKDDLLSGKTKLLYVAPETLTKQDNIDFFTDLNISFFAVDEAHCISEWGHDFRPEYRRLREMMDQININVPVIALTATATPKVQSDIVKNLGLRNPEVFISSFNRSNLYYEIQPKTSKEQTVKSIVKFITQNKGKSGIIYTLNRKTTEELAELLVANGVKAVAYHAGLDAKVRADRQDMFLNEDVQVIVATVAFGMGIDKPDIRFVIHYNIPKSIENYYQETGRAGRDGLEGKCIMYYSHKDVAKLEHLMRDKPLSEREVGAQLINETVAYAESSVCRRKILLHYFGEVWPEENCKQCDNCLHPKEKIETQDEVLKVLKVVKAVGEHFNIEYVIAVLIGSPTTQVTMFRHNQIPEFGSGKNGDHHYWNSLIRQMLLEGLIRKDIEEYGILKLTDKGHNFIKKPTSFKIVLNQTFDDNGHDDDEESGATGVAADERLFEMLKELRQKEAKKRSLPPFVLFLENSLNDMATMYPTSMAELEKIQGVSKGKAIKFGKPFIDLIASYVEENEVVKPDDFVMKSVLNKSNNKVYFIQNIDKKIPLETIAKNKGLRLHELLEELESIAAGGTKLNLDYAINEMIDEYDQEDIIEYFKGCDTSSLDVAQKELSDLSLNWEQLKIMRIKFLSVFGN</sequence>
<keyword evidence="5" id="KW-0547">Nucleotide-binding</keyword>
<dbReference type="Gene3D" id="1.10.10.1390">
    <property type="entry name" value="ATP-dependent DNA helicase RecQ"/>
    <property type="match status" value="1"/>
</dbReference>
<evidence type="ECO:0000256" key="3">
    <source>
        <dbReference type="ARBA" id="ARBA00005446"/>
    </source>
</evidence>
<dbReference type="Pfam" id="PF00271">
    <property type="entry name" value="Helicase_C"/>
    <property type="match status" value="1"/>
</dbReference>
<feature type="domain" description="Helicase ATP-binding" evidence="18">
    <location>
        <begin position="69"/>
        <end position="241"/>
    </location>
</feature>
<dbReference type="InterPro" id="IPR001650">
    <property type="entry name" value="Helicase_C-like"/>
</dbReference>
<evidence type="ECO:0000256" key="1">
    <source>
        <dbReference type="ARBA" id="ARBA00001946"/>
    </source>
</evidence>
<dbReference type="Gene3D" id="1.10.150.80">
    <property type="entry name" value="HRDC domain"/>
    <property type="match status" value="1"/>
</dbReference>
<reference evidence="20 21" key="1">
    <citation type="submission" date="2022-12" db="EMBL/GenBank/DDBJ databases">
        <title>Chitinophagaceae gen. sp. nov., a new member of the family Chitinophagaceae, isolated from soil in a chemical factory.</title>
        <authorList>
            <person name="Ke Z."/>
        </authorList>
    </citation>
    <scope>NUCLEOTIDE SEQUENCE [LARGE SCALE GENOMIC DNA]</scope>
    <source>
        <strain evidence="20 21">LY-5</strain>
    </source>
</reference>
<protein>
    <recommendedName>
        <fullName evidence="16">DNA helicase RecQ</fullName>
        <ecNumber evidence="16">5.6.2.4</ecNumber>
    </recommendedName>
</protein>
<dbReference type="Pfam" id="PF21220">
    <property type="entry name" value="RecQ-1-like_HTH"/>
    <property type="match status" value="1"/>
</dbReference>
<dbReference type="InterPro" id="IPR018982">
    <property type="entry name" value="RQC_domain"/>
</dbReference>
<keyword evidence="7 20" id="KW-0378">Hydrolase</keyword>
<evidence type="ECO:0000313" key="21">
    <source>
        <dbReference type="Proteomes" id="UP001210231"/>
    </source>
</evidence>
<evidence type="ECO:0000256" key="16">
    <source>
        <dbReference type="NCBIfam" id="TIGR01389"/>
    </source>
</evidence>
<evidence type="ECO:0000256" key="14">
    <source>
        <dbReference type="ARBA" id="ARBA00023235"/>
    </source>
</evidence>
<proteinExistence type="inferred from homology"/>
<organism evidence="20 21">
    <name type="scientific">Polluticaenibacter yanchengensis</name>
    <dbReference type="NCBI Taxonomy" id="3014562"/>
    <lineage>
        <taxon>Bacteria</taxon>
        <taxon>Pseudomonadati</taxon>
        <taxon>Bacteroidota</taxon>
        <taxon>Chitinophagia</taxon>
        <taxon>Chitinophagales</taxon>
        <taxon>Chitinophagaceae</taxon>
        <taxon>Polluticaenibacter</taxon>
    </lineage>
</organism>
<dbReference type="SMART" id="SM00956">
    <property type="entry name" value="RQC"/>
    <property type="match status" value="1"/>
</dbReference>
<comment type="cofactor">
    <cofactor evidence="2">
        <name>Zn(2+)</name>
        <dbReference type="ChEBI" id="CHEBI:29105"/>
    </cofactor>
</comment>
<feature type="domain" description="Helicase C-terminal" evidence="19">
    <location>
        <begin position="265"/>
        <end position="417"/>
    </location>
</feature>
<evidence type="ECO:0000256" key="4">
    <source>
        <dbReference type="ARBA" id="ARBA00022723"/>
    </source>
</evidence>
<feature type="domain" description="HRDC" evidence="17">
    <location>
        <begin position="574"/>
        <end position="654"/>
    </location>
</feature>
<keyword evidence="9" id="KW-0862">Zinc</keyword>
<dbReference type="PANTHER" id="PTHR13710:SF105">
    <property type="entry name" value="ATP-DEPENDENT DNA HELICASE Q1"/>
    <property type="match status" value="1"/>
</dbReference>
<keyword evidence="12" id="KW-0233">DNA recombination</keyword>
<evidence type="ECO:0000259" key="17">
    <source>
        <dbReference type="PROSITE" id="PS50967"/>
    </source>
</evidence>
<dbReference type="Pfam" id="PF00270">
    <property type="entry name" value="DEAD"/>
    <property type="match status" value="1"/>
</dbReference>
<dbReference type="Pfam" id="PF16124">
    <property type="entry name" value="RecQ_Zn_bind"/>
    <property type="match status" value="1"/>
</dbReference>
<dbReference type="Gene3D" id="3.40.50.300">
    <property type="entry name" value="P-loop containing nucleotide triphosphate hydrolases"/>
    <property type="match status" value="2"/>
</dbReference>
<dbReference type="NCBIfam" id="TIGR01389">
    <property type="entry name" value="recQ"/>
    <property type="match status" value="1"/>
</dbReference>
<dbReference type="EMBL" id="JAQGEF010000014">
    <property type="protein sequence ID" value="MDA3615553.1"/>
    <property type="molecule type" value="Genomic_DNA"/>
</dbReference>
<evidence type="ECO:0000259" key="18">
    <source>
        <dbReference type="PROSITE" id="PS51192"/>
    </source>
</evidence>
<dbReference type="PROSITE" id="PS50967">
    <property type="entry name" value="HRDC"/>
    <property type="match status" value="1"/>
</dbReference>
<keyword evidence="8 20" id="KW-0347">Helicase</keyword>
<evidence type="ECO:0000256" key="8">
    <source>
        <dbReference type="ARBA" id="ARBA00022806"/>
    </source>
</evidence>
<dbReference type="InterPro" id="IPR006293">
    <property type="entry name" value="DNA_helicase_ATP-dep_RecQ_bac"/>
</dbReference>
<dbReference type="InterPro" id="IPR014001">
    <property type="entry name" value="Helicase_ATP-bd"/>
</dbReference>
<evidence type="ECO:0000256" key="5">
    <source>
        <dbReference type="ARBA" id="ARBA00022741"/>
    </source>
</evidence>
<gene>
    <name evidence="20" type="primary">recQ</name>
    <name evidence="20" type="ORF">O3P16_12100</name>
</gene>
<comment type="cofactor">
    <cofactor evidence="1">
        <name>Mg(2+)</name>
        <dbReference type="ChEBI" id="CHEBI:18420"/>
    </cofactor>
</comment>
<dbReference type="InterPro" id="IPR032284">
    <property type="entry name" value="RecQ_Zn-bd"/>
</dbReference>
<keyword evidence="10" id="KW-0067">ATP-binding</keyword>
<comment type="similarity">
    <text evidence="3">Belongs to the helicase family. RecQ subfamily.</text>
</comment>
<dbReference type="Pfam" id="PF09382">
    <property type="entry name" value="RQC"/>
    <property type="match status" value="1"/>
</dbReference>
<dbReference type="InterPro" id="IPR044876">
    <property type="entry name" value="HRDC_dom_sf"/>
</dbReference>
<dbReference type="SUPFAM" id="SSF52540">
    <property type="entry name" value="P-loop containing nucleoside triphosphate hydrolases"/>
    <property type="match status" value="1"/>
</dbReference>
<accession>A0ABT4UN19</accession>
<dbReference type="PANTHER" id="PTHR13710">
    <property type="entry name" value="DNA HELICASE RECQ FAMILY MEMBER"/>
    <property type="match status" value="1"/>
</dbReference>
<dbReference type="InterPro" id="IPR027417">
    <property type="entry name" value="P-loop_NTPase"/>
</dbReference>
<dbReference type="Gene3D" id="1.10.10.10">
    <property type="entry name" value="Winged helix-like DNA-binding domain superfamily/Winged helix DNA-binding domain"/>
    <property type="match status" value="1"/>
</dbReference>
<dbReference type="GO" id="GO:0003678">
    <property type="term" value="F:DNA helicase activity"/>
    <property type="evidence" value="ECO:0007669"/>
    <property type="project" value="UniProtKB-EC"/>
</dbReference>
<dbReference type="GO" id="GO:0016787">
    <property type="term" value="F:hydrolase activity"/>
    <property type="evidence" value="ECO:0007669"/>
    <property type="project" value="UniProtKB-KW"/>
</dbReference>
<keyword evidence="21" id="KW-1185">Reference proteome</keyword>
<dbReference type="PROSITE" id="PS51194">
    <property type="entry name" value="HELICASE_CTER"/>
    <property type="match status" value="1"/>
</dbReference>
<dbReference type="SMART" id="SM00490">
    <property type="entry name" value="HELICc"/>
    <property type="match status" value="1"/>
</dbReference>
<dbReference type="InterPro" id="IPR036388">
    <property type="entry name" value="WH-like_DNA-bd_sf"/>
</dbReference>
<evidence type="ECO:0000256" key="12">
    <source>
        <dbReference type="ARBA" id="ARBA00023172"/>
    </source>
</evidence>
<name>A0ABT4UN19_9BACT</name>
<evidence type="ECO:0000256" key="13">
    <source>
        <dbReference type="ARBA" id="ARBA00023204"/>
    </source>
</evidence>
<comment type="catalytic activity">
    <reaction evidence="15">
        <text>Couples ATP hydrolysis with the unwinding of duplex DNA by translocating in the 3'-5' direction.</text>
        <dbReference type="EC" id="5.6.2.4"/>
    </reaction>
</comment>
<keyword evidence="4" id="KW-0479">Metal-binding</keyword>